<keyword evidence="2" id="KW-1185">Reference proteome</keyword>
<gene>
    <name evidence="1" type="ORF">HP550_04780</name>
</gene>
<dbReference type="EMBL" id="JABMCI010000052">
    <property type="protein sequence ID" value="NUU16560.1"/>
    <property type="molecule type" value="Genomic_DNA"/>
</dbReference>
<organism evidence="1 2">
    <name type="scientific">Cellulomonas humilata</name>
    <dbReference type="NCBI Taxonomy" id="144055"/>
    <lineage>
        <taxon>Bacteria</taxon>
        <taxon>Bacillati</taxon>
        <taxon>Actinomycetota</taxon>
        <taxon>Actinomycetes</taxon>
        <taxon>Micrococcales</taxon>
        <taxon>Cellulomonadaceae</taxon>
        <taxon>Cellulomonas</taxon>
    </lineage>
</organism>
<accession>A0A7Y6A0B5</accession>
<proteinExistence type="predicted"/>
<reference evidence="1 2" key="1">
    <citation type="submission" date="2020-05" db="EMBL/GenBank/DDBJ databases">
        <title>Genome Sequencing of Type Strains.</title>
        <authorList>
            <person name="Lemaire J.F."/>
            <person name="Inderbitzin P."/>
            <person name="Gregorio O.A."/>
            <person name="Collins S.B."/>
            <person name="Wespe N."/>
            <person name="Knight-Connoni V."/>
        </authorList>
    </citation>
    <scope>NUCLEOTIDE SEQUENCE [LARGE SCALE GENOMIC DNA]</scope>
    <source>
        <strain evidence="1 2">ATCC 25174</strain>
    </source>
</reference>
<dbReference type="Gene3D" id="1.10.8.1060">
    <property type="entry name" value="Corynebacterium glutamicum thioredoxin-dependent arsenate reductase, N-terminal domain"/>
    <property type="match status" value="1"/>
</dbReference>
<evidence type="ECO:0000313" key="1">
    <source>
        <dbReference type="EMBL" id="NUU16560.1"/>
    </source>
</evidence>
<dbReference type="Proteomes" id="UP000565724">
    <property type="component" value="Unassembled WGS sequence"/>
</dbReference>
<protein>
    <submittedName>
        <fullName evidence="1">Uncharacterized protein</fullName>
    </submittedName>
</protein>
<dbReference type="NCBIfam" id="NF046112">
    <property type="entry name" value="MSMEG_6209_Nter"/>
    <property type="match status" value="1"/>
</dbReference>
<dbReference type="AlphaFoldDB" id="A0A7Y6A0B5"/>
<dbReference type="RefSeq" id="WP_175346445.1">
    <property type="nucleotide sequence ID" value="NZ_JABMCI010000052.1"/>
</dbReference>
<sequence>MPLQDEGRAIDEVVERLAARFPDIPAATVREVVEAQLAQFDGSSVRDFVPVLVEHEALELLRGGERETQA</sequence>
<name>A0A7Y6A0B5_9CELL</name>
<comment type="caution">
    <text evidence="1">The sequence shown here is derived from an EMBL/GenBank/DDBJ whole genome shotgun (WGS) entry which is preliminary data.</text>
</comment>
<evidence type="ECO:0000313" key="2">
    <source>
        <dbReference type="Proteomes" id="UP000565724"/>
    </source>
</evidence>